<dbReference type="GO" id="GO:0006633">
    <property type="term" value="P:fatty acid biosynthetic process"/>
    <property type="evidence" value="ECO:0007669"/>
    <property type="project" value="InterPro"/>
</dbReference>
<name>A0A5Q2FFA1_9ACTN</name>
<dbReference type="AlphaFoldDB" id="A0A5Q2FFA1"/>
<dbReference type="InterPro" id="IPR014030">
    <property type="entry name" value="Ketoacyl_synth_N"/>
</dbReference>
<protein>
    <recommendedName>
        <fullName evidence="2">Ketosynthase family 3 (KS3) domain-containing protein</fullName>
    </recommendedName>
</protein>
<dbReference type="InterPro" id="IPR020841">
    <property type="entry name" value="PKS_Beta-ketoAc_synthase_dom"/>
</dbReference>
<dbReference type="SMART" id="SM00825">
    <property type="entry name" value="PKS_KS"/>
    <property type="match status" value="1"/>
</dbReference>
<dbReference type="PROSITE" id="PS52004">
    <property type="entry name" value="KS3_2"/>
    <property type="match status" value="1"/>
</dbReference>
<evidence type="ECO:0000256" key="1">
    <source>
        <dbReference type="ARBA" id="ARBA00022679"/>
    </source>
</evidence>
<dbReference type="InterPro" id="IPR016039">
    <property type="entry name" value="Thiolase-like"/>
</dbReference>
<organism evidence="3 4">
    <name type="scientific">Raineyella fluvialis</name>
    <dbReference type="NCBI Taxonomy" id="2662261"/>
    <lineage>
        <taxon>Bacteria</taxon>
        <taxon>Bacillati</taxon>
        <taxon>Actinomycetota</taxon>
        <taxon>Actinomycetes</taxon>
        <taxon>Propionibacteriales</taxon>
        <taxon>Propionibacteriaceae</taxon>
        <taxon>Raineyella</taxon>
    </lineage>
</organism>
<dbReference type="PROSITE" id="PS00606">
    <property type="entry name" value="KS3_1"/>
    <property type="match status" value="1"/>
</dbReference>
<feature type="domain" description="Ketosynthase family 3 (KS3)" evidence="2">
    <location>
        <begin position="1"/>
        <end position="270"/>
    </location>
</feature>
<gene>
    <name evidence="3" type="ORF">Rai3103_11450</name>
</gene>
<evidence type="ECO:0000313" key="3">
    <source>
        <dbReference type="EMBL" id="QGF24184.1"/>
    </source>
</evidence>
<dbReference type="Pfam" id="PF00109">
    <property type="entry name" value="ketoacyl-synt"/>
    <property type="match status" value="1"/>
</dbReference>
<dbReference type="GO" id="GO:0004312">
    <property type="term" value="F:fatty acid synthase activity"/>
    <property type="evidence" value="ECO:0007669"/>
    <property type="project" value="TreeGrafter"/>
</dbReference>
<dbReference type="CDD" id="cd00833">
    <property type="entry name" value="PKS"/>
    <property type="match status" value="1"/>
</dbReference>
<sequence length="270" mass="28378">MIAVVGFSARSAGSSDADEFWRIVASAMPQFGPTPHDRWRAESVLSNERGRPFTSYTNTMAALEDPYGWDRAAFGIPVARARAMDPQQRLTLTLARETFDRAGRTSAAVAGRGIATIIGVSSNDYRLVTSAPVIARMTTDGSFGVADPTLQERVMASASSAIQRISAYSMAGVLPNIIPAVVQQHFDLNGPSFAVDSACSSGLTAIHLACTMIESGEIDECLAGGVYVALSPDVLIAFAQIGALSPSGRCQPFTTEADGFTLGEGAPCCC</sequence>
<dbReference type="RefSeq" id="WP_153572713.1">
    <property type="nucleotide sequence ID" value="NZ_CP045725.1"/>
</dbReference>
<dbReference type="InterPro" id="IPR050091">
    <property type="entry name" value="PKS_NRPS_Biosynth_Enz"/>
</dbReference>
<proteinExistence type="predicted"/>
<dbReference type="GO" id="GO:0004315">
    <property type="term" value="F:3-oxoacyl-[acyl-carrier-protein] synthase activity"/>
    <property type="evidence" value="ECO:0007669"/>
    <property type="project" value="InterPro"/>
</dbReference>
<dbReference type="KEGG" id="rain:Rai3103_11450"/>
<dbReference type="PANTHER" id="PTHR43775:SF51">
    <property type="entry name" value="INACTIVE PHENOLPHTHIOCEROL SYNTHESIS POLYKETIDE SYNTHASE TYPE I PKS1-RELATED"/>
    <property type="match status" value="1"/>
</dbReference>
<dbReference type="Proteomes" id="UP000386847">
    <property type="component" value="Chromosome"/>
</dbReference>
<dbReference type="SUPFAM" id="SSF53901">
    <property type="entry name" value="Thiolase-like"/>
    <property type="match status" value="1"/>
</dbReference>
<dbReference type="PANTHER" id="PTHR43775">
    <property type="entry name" value="FATTY ACID SYNTHASE"/>
    <property type="match status" value="1"/>
</dbReference>
<evidence type="ECO:0000259" key="2">
    <source>
        <dbReference type="PROSITE" id="PS52004"/>
    </source>
</evidence>
<dbReference type="Gene3D" id="3.40.47.10">
    <property type="match status" value="1"/>
</dbReference>
<accession>A0A5Q2FFA1</accession>
<keyword evidence="4" id="KW-1185">Reference proteome</keyword>
<evidence type="ECO:0000313" key="4">
    <source>
        <dbReference type="Proteomes" id="UP000386847"/>
    </source>
</evidence>
<reference evidence="3 4" key="1">
    <citation type="submission" date="2019-10" db="EMBL/GenBank/DDBJ databases">
        <title>Genomic analysis of Raineyella sp. CBA3103.</title>
        <authorList>
            <person name="Roh S.W."/>
        </authorList>
    </citation>
    <scope>NUCLEOTIDE SEQUENCE [LARGE SCALE GENOMIC DNA]</scope>
    <source>
        <strain evidence="3 4">CBA3103</strain>
    </source>
</reference>
<dbReference type="EMBL" id="CP045725">
    <property type="protein sequence ID" value="QGF24184.1"/>
    <property type="molecule type" value="Genomic_DNA"/>
</dbReference>
<dbReference type="InterPro" id="IPR018201">
    <property type="entry name" value="Ketoacyl_synth_AS"/>
</dbReference>
<keyword evidence="1" id="KW-0808">Transferase</keyword>